<sequence length="461" mass="51209">MLLLLQLPSSVVYPNAGFEVAKANQFISFRNRCQKSVPKRLLTSKRLLSQVQQNDSVTLQELAGEFQALINIKHDSATIKGIPTSCSVRTIAANTPDPLMRPKQAPKVKSPLSPRRRCGTCHFYWDYPFRQHRCQNCNQLTAADSRMFFDILLIGHIVSLKLDTAPDIIIISERLWQSLGSPTVQQTFQSVTSACGGLVRLMWQLRSCVSFCGTTVTAICYATKSNRNFLGLDWISQLGLVDMSLSVVCSQVQIPAVPSERAKDIIQRLAPVFQDDLSRCTYTQAVLHPCPGSHPVLCARRTVLYAHLQMLNGSAWGNWEFWNLCPTSLGLLDFLWLKKPTGSIRICADFSTGLNATLTPNCYPLPVPAGLIILLNCGTCFAKLDLADAYLQIEVAPESRKLLTINTHRKLLQYTRLPFGVMTAPALFQLTMNAILPGIPSTAEYLDDIIIMGHSPAELQE</sequence>
<dbReference type="STRING" id="70667.A0A183SID9"/>
<dbReference type="Gene3D" id="3.30.70.270">
    <property type="match status" value="1"/>
</dbReference>
<dbReference type="WBParaSite" id="SSLN_0000413101-mRNA-1">
    <property type="protein sequence ID" value="SSLN_0000413101-mRNA-1"/>
    <property type="gene ID" value="SSLN_0000413101"/>
</dbReference>
<dbReference type="InterPro" id="IPR050951">
    <property type="entry name" value="Retrovirus_Pol_polyprotein"/>
</dbReference>
<dbReference type="PANTHER" id="PTHR37984">
    <property type="entry name" value="PROTEIN CBG26694"/>
    <property type="match status" value="1"/>
</dbReference>
<proteinExistence type="predicted"/>
<dbReference type="Pfam" id="PF00078">
    <property type="entry name" value="RVT_1"/>
    <property type="match status" value="1"/>
</dbReference>
<dbReference type="Gene3D" id="2.40.70.10">
    <property type="entry name" value="Acid Proteases"/>
    <property type="match status" value="1"/>
</dbReference>
<dbReference type="PANTHER" id="PTHR37984:SF9">
    <property type="entry name" value="INTEGRASE CATALYTIC DOMAIN-CONTAINING PROTEIN"/>
    <property type="match status" value="1"/>
</dbReference>
<evidence type="ECO:0000313" key="4">
    <source>
        <dbReference type="WBParaSite" id="SSLN_0000413101-mRNA-1"/>
    </source>
</evidence>
<dbReference type="OrthoDB" id="6220944at2759"/>
<evidence type="ECO:0000313" key="2">
    <source>
        <dbReference type="EMBL" id="VDL90372.1"/>
    </source>
</evidence>
<dbReference type="CDD" id="cd01647">
    <property type="entry name" value="RT_LTR"/>
    <property type="match status" value="1"/>
</dbReference>
<keyword evidence="3" id="KW-1185">Reference proteome</keyword>
<dbReference type="SUPFAM" id="SSF56672">
    <property type="entry name" value="DNA/RNA polymerases"/>
    <property type="match status" value="1"/>
</dbReference>
<accession>A0A183SID9</accession>
<evidence type="ECO:0000259" key="1">
    <source>
        <dbReference type="Pfam" id="PF00078"/>
    </source>
</evidence>
<dbReference type="InterPro" id="IPR021109">
    <property type="entry name" value="Peptidase_aspartic_dom_sf"/>
</dbReference>
<feature type="domain" description="Reverse transcriptase" evidence="1">
    <location>
        <begin position="378"/>
        <end position="460"/>
    </location>
</feature>
<name>A0A183SID9_SCHSO</name>
<evidence type="ECO:0000313" key="3">
    <source>
        <dbReference type="Proteomes" id="UP000275846"/>
    </source>
</evidence>
<dbReference type="AlphaFoldDB" id="A0A183SID9"/>
<protein>
    <submittedName>
        <fullName evidence="4">Reverse transcriptase domain-containing protein</fullName>
    </submittedName>
</protein>
<dbReference type="InterPro" id="IPR043128">
    <property type="entry name" value="Rev_trsase/Diguanyl_cyclase"/>
</dbReference>
<reference evidence="4" key="1">
    <citation type="submission" date="2016-06" db="UniProtKB">
        <authorList>
            <consortium name="WormBaseParasite"/>
        </authorList>
    </citation>
    <scope>IDENTIFICATION</scope>
</reference>
<dbReference type="Proteomes" id="UP000275846">
    <property type="component" value="Unassembled WGS sequence"/>
</dbReference>
<reference evidence="2 3" key="2">
    <citation type="submission" date="2018-11" db="EMBL/GenBank/DDBJ databases">
        <authorList>
            <consortium name="Pathogen Informatics"/>
        </authorList>
    </citation>
    <scope>NUCLEOTIDE SEQUENCE [LARGE SCALE GENOMIC DNA]</scope>
    <source>
        <strain evidence="2 3">NST_G2</strain>
    </source>
</reference>
<dbReference type="InterPro" id="IPR000477">
    <property type="entry name" value="RT_dom"/>
</dbReference>
<dbReference type="SUPFAM" id="SSF50630">
    <property type="entry name" value="Acid proteases"/>
    <property type="match status" value="1"/>
</dbReference>
<dbReference type="InterPro" id="IPR043502">
    <property type="entry name" value="DNA/RNA_pol_sf"/>
</dbReference>
<dbReference type="EMBL" id="UYSU01032710">
    <property type="protein sequence ID" value="VDL90372.1"/>
    <property type="molecule type" value="Genomic_DNA"/>
</dbReference>
<gene>
    <name evidence="2" type="ORF">SSLN_LOCUS3987</name>
</gene>
<organism evidence="4">
    <name type="scientific">Schistocephalus solidus</name>
    <name type="common">Tapeworm</name>
    <dbReference type="NCBI Taxonomy" id="70667"/>
    <lineage>
        <taxon>Eukaryota</taxon>
        <taxon>Metazoa</taxon>
        <taxon>Spiralia</taxon>
        <taxon>Lophotrochozoa</taxon>
        <taxon>Platyhelminthes</taxon>
        <taxon>Cestoda</taxon>
        <taxon>Eucestoda</taxon>
        <taxon>Diphyllobothriidea</taxon>
        <taxon>Diphyllobothriidae</taxon>
        <taxon>Schistocephalus</taxon>
    </lineage>
</organism>